<sequence>MCEDCDEELGGEQRVWDLAEKLRKEHEEETGHTTTVRVVEEERIIPSQGDRMEIGESMLEIAEQRNDRIEWICPECQRTGEELNSTKRCPDCDERLREVFPDGGSELTRFE</sequence>
<reference evidence="1 2" key="1">
    <citation type="journal article" date="2014" name="PLoS Genet.">
        <title>Phylogenetically driven sequencing of extremely halophilic archaea reveals strategies for static and dynamic osmo-response.</title>
        <authorList>
            <person name="Becker E.A."/>
            <person name="Seitzer P.M."/>
            <person name="Tritt A."/>
            <person name="Larsen D."/>
            <person name="Krusor M."/>
            <person name="Yao A.I."/>
            <person name="Wu D."/>
            <person name="Madern D."/>
            <person name="Eisen J.A."/>
            <person name="Darling A.E."/>
            <person name="Facciotti M.T."/>
        </authorList>
    </citation>
    <scope>NUCLEOTIDE SEQUENCE [LARGE SCALE GENOMIC DNA]</scope>
    <source>
        <strain evidence="1 2">2-9-1</strain>
    </source>
</reference>
<evidence type="ECO:0000313" key="2">
    <source>
        <dbReference type="Proteomes" id="UP000011626"/>
    </source>
</evidence>
<dbReference type="EMBL" id="AOIU01000033">
    <property type="protein sequence ID" value="ELZ23503.1"/>
    <property type="molecule type" value="Genomic_DNA"/>
</dbReference>
<keyword evidence="2" id="KW-1185">Reference proteome</keyword>
<dbReference type="PATRIC" id="fig|797114.5.peg.2960"/>
<accession>M0CLL9</accession>
<proteinExistence type="predicted"/>
<protein>
    <submittedName>
        <fullName evidence="1">Uncharacterized protein</fullName>
    </submittedName>
</protein>
<evidence type="ECO:0000313" key="1">
    <source>
        <dbReference type="EMBL" id="ELZ23503.1"/>
    </source>
</evidence>
<gene>
    <name evidence="1" type="ORF">C475_14558</name>
</gene>
<dbReference type="eggNOG" id="ENOG502N60S">
    <property type="taxonomic scope" value="Archaea"/>
</dbReference>
<dbReference type="AlphaFoldDB" id="M0CLL9"/>
<name>M0CLL9_9EURY</name>
<dbReference type="Proteomes" id="UP000011626">
    <property type="component" value="Unassembled WGS sequence"/>
</dbReference>
<comment type="caution">
    <text evidence="1">The sequence shown here is derived from an EMBL/GenBank/DDBJ whole genome shotgun (WGS) entry which is preliminary data.</text>
</comment>
<organism evidence="1 2">
    <name type="scientific">Halosimplex carlsbadense 2-9-1</name>
    <dbReference type="NCBI Taxonomy" id="797114"/>
    <lineage>
        <taxon>Archaea</taxon>
        <taxon>Methanobacteriati</taxon>
        <taxon>Methanobacteriota</taxon>
        <taxon>Stenosarchaea group</taxon>
        <taxon>Halobacteria</taxon>
        <taxon>Halobacteriales</taxon>
        <taxon>Haloarculaceae</taxon>
        <taxon>Halosimplex</taxon>
    </lineage>
</organism>